<dbReference type="InterPro" id="IPR014710">
    <property type="entry name" value="RmlC-like_jellyroll"/>
</dbReference>
<evidence type="ECO:0000259" key="2">
    <source>
        <dbReference type="PROSITE" id="PS50943"/>
    </source>
</evidence>
<dbReference type="AlphaFoldDB" id="A0A1I3P101"/>
<dbReference type="InterPro" id="IPR010982">
    <property type="entry name" value="Lambda_DNA-bd_dom_sf"/>
</dbReference>
<dbReference type="PANTHER" id="PTHR46797:SF24">
    <property type="entry name" value="DNA-BINDING PHAGE PROTEIN"/>
    <property type="match status" value="1"/>
</dbReference>
<dbReference type="GO" id="GO:0005829">
    <property type="term" value="C:cytosol"/>
    <property type="evidence" value="ECO:0007669"/>
    <property type="project" value="TreeGrafter"/>
</dbReference>
<dbReference type="Gene3D" id="2.60.120.10">
    <property type="entry name" value="Jelly Rolls"/>
    <property type="match status" value="1"/>
</dbReference>
<dbReference type="CDD" id="cd00093">
    <property type="entry name" value="HTH_XRE"/>
    <property type="match status" value="1"/>
</dbReference>
<proteinExistence type="predicted"/>
<dbReference type="CDD" id="cd02209">
    <property type="entry name" value="cupin_XRE_C"/>
    <property type="match status" value="1"/>
</dbReference>
<dbReference type="RefSeq" id="WP_093229092.1">
    <property type="nucleotide sequence ID" value="NZ_FORR01000005.1"/>
</dbReference>
<dbReference type="Gene3D" id="1.10.260.40">
    <property type="entry name" value="lambda repressor-like DNA-binding domains"/>
    <property type="match status" value="1"/>
</dbReference>
<dbReference type="Proteomes" id="UP000199545">
    <property type="component" value="Unassembled WGS sequence"/>
</dbReference>
<dbReference type="PANTHER" id="PTHR46797">
    <property type="entry name" value="HTH-TYPE TRANSCRIPTIONAL REGULATOR"/>
    <property type="match status" value="1"/>
</dbReference>
<evidence type="ECO:0000313" key="4">
    <source>
        <dbReference type="Proteomes" id="UP000199545"/>
    </source>
</evidence>
<feature type="domain" description="HTH cro/C1-type" evidence="2">
    <location>
        <begin position="20"/>
        <end position="74"/>
    </location>
</feature>
<dbReference type="InterPro" id="IPR011051">
    <property type="entry name" value="RmlC_Cupin_sf"/>
</dbReference>
<name>A0A1I3P101_9BACL</name>
<dbReference type="Pfam" id="PF01381">
    <property type="entry name" value="HTH_3"/>
    <property type="match status" value="1"/>
</dbReference>
<accession>A0A1I3P101</accession>
<dbReference type="Pfam" id="PF07883">
    <property type="entry name" value="Cupin_2"/>
    <property type="match status" value="1"/>
</dbReference>
<dbReference type="EMBL" id="FORR01000005">
    <property type="protein sequence ID" value="SFJ15245.1"/>
    <property type="molecule type" value="Genomic_DNA"/>
</dbReference>
<protein>
    <submittedName>
        <fullName evidence="3">Cupin domain-containing protein</fullName>
    </submittedName>
</protein>
<dbReference type="OrthoDB" id="9781521at2"/>
<dbReference type="PROSITE" id="PS50943">
    <property type="entry name" value="HTH_CROC1"/>
    <property type="match status" value="1"/>
</dbReference>
<dbReference type="InterPro" id="IPR001387">
    <property type="entry name" value="Cro/C1-type_HTH"/>
</dbReference>
<dbReference type="SUPFAM" id="SSF51182">
    <property type="entry name" value="RmlC-like cupins"/>
    <property type="match status" value="1"/>
</dbReference>
<keyword evidence="1" id="KW-0238">DNA-binding</keyword>
<organism evidence="3 4">
    <name type="scientific">Thermoflavimicrobium dichotomicum</name>
    <dbReference type="NCBI Taxonomy" id="46223"/>
    <lineage>
        <taxon>Bacteria</taxon>
        <taxon>Bacillati</taxon>
        <taxon>Bacillota</taxon>
        <taxon>Bacilli</taxon>
        <taxon>Bacillales</taxon>
        <taxon>Thermoactinomycetaceae</taxon>
        <taxon>Thermoflavimicrobium</taxon>
    </lineage>
</organism>
<dbReference type="SUPFAM" id="SSF47413">
    <property type="entry name" value="lambda repressor-like DNA-binding domains"/>
    <property type="match status" value="1"/>
</dbReference>
<dbReference type="STRING" id="46223.SAMN05421852_10550"/>
<sequence>MNSYHPFEDKALGKKIGEKLRQIRINRGLSMEALAKQIQISKPTLGQIERGEANPTLSVLWKIAHGLSIPITSLLAVENDVAIARKNEGLKLTSQDQAFVVEPLFTHPPNSFELYRGYLKPYGEYQSEAHPAGVIEMVTVMTGKLVIELEGKRYELDEHDSIRFYADCHHKYINPTSHPAILHFVIAYHGSMANQTLLFSKNK</sequence>
<keyword evidence="4" id="KW-1185">Reference proteome</keyword>
<dbReference type="SMART" id="SM00530">
    <property type="entry name" value="HTH_XRE"/>
    <property type="match status" value="1"/>
</dbReference>
<evidence type="ECO:0000256" key="1">
    <source>
        <dbReference type="ARBA" id="ARBA00023125"/>
    </source>
</evidence>
<evidence type="ECO:0000313" key="3">
    <source>
        <dbReference type="EMBL" id="SFJ15245.1"/>
    </source>
</evidence>
<dbReference type="InterPro" id="IPR013096">
    <property type="entry name" value="Cupin_2"/>
</dbReference>
<dbReference type="InterPro" id="IPR050807">
    <property type="entry name" value="TransReg_Diox_bact_type"/>
</dbReference>
<dbReference type="GO" id="GO:0003677">
    <property type="term" value="F:DNA binding"/>
    <property type="evidence" value="ECO:0007669"/>
    <property type="project" value="UniProtKB-KW"/>
</dbReference>
<gene>
    <name evidence="3" type="ORF">SAMN05421852_10550</name>
</gene>
<dbReference type="GO" id="GO:0003700">
    <property type="term" value="F:DNA-binding transcription factor activity"/>
    <property type="evidence" value="ECO:0007669"/>
    <property type="project" value="TreeGrafter"/>
</dbReference>
<reference evidence="3 4" key="1">
    <citation type="submission" date="2016-10" db="EMBL/GenBank/DDBJ databases">
        <authorList>
            <person name="de Groot N.N."/>
        </authorList>
    </citation>
    <scope>NUCLEOTIDE SEQUENCE [LARGE SCALE GENOMIC DNA]</scope>
    <source>
        <strain evidence="3 4">DSM 44778</strain>
    </source>
</reference>